<protein>
    <submittedName>
        <fullName evidence="4">Iron complex transport system substrate-binding protein</fullName>
    </submittedName>
</protein>
<organism evidence="4 5">
    <name type="scientific">Plantibacter cousiniae</name>
    <name type="common">nom. nud.</name>
    <dbReference type="NCBI Taxonomy" id="199709"/>
    <lineage>
        <taxon>Bacteria</taxon>
        <taxon>Bacillati</taxon>
        <taxon>Actinomycetota</taxon>
        <taxon>Actinomycetes</taxon>
        <taxon>Micrococcales</taxon>
        <taxon>Microbacteriaceae</taxon>
        <taxon>Plantibacter</taxon>
    </lineage>
</organism>
<comment type="similarity">
    <text evidence="1">Belongs to the bacterial solute-binding protein 8 family.</text>
</comment>
<dbReference type="InterPro" id="IPR002491">
    <property type="entry name" value="ABC_transptr_periplasmic_BD"/>
</dbReference>
<dbReference type="RefSeq" id="WP_079704735.1">
    <property type="nucleotide sequence ID" value="NZ_FUZO01000001.1"/>
</dbReference>
<evidence type="ECO:0000256" key="1">
    <source>
        <dbReference type="ARBA" id="ARBA00008814"/>
    </source>
</evidence>
<dbReference type="InterPro" id="IPR050902">
    <property type="entry name" value="ABC_Transporter_SBP"/>
</dbReference>
<evidence type="ECO:0000259" key="3">
    <source>
        <dbReference type="PROSITE" id="PS50983"/>
    </source>
</evidence>
<evidence type="ECO:0000313" key="5">
    <source>
        <dbReference type="Proteomes" id="UP000190827"/>
    </source>
</evidence>
<dbReference type="Gene3D" id="3.40.50.1980">
    <property type="entry name" value="Nitrogenase molybdenum iron protein domain"/>
    <property type="match status" value="2"/>
</dbReference>
<sequence length="334" mass="34088">MTTPRFRRALLAATVPVLALGLLSGCTATTAAETSPAPSDAGFPVTIENCGSTITLDAPARRIVLVNDDELPNLEALGAVDRIVAITATPQPGLYADATYDALDALSPLTTEQNATGGSVVSQESILGASPDLVIAPENAVDRDALAASGIPVYSPTAYCSNPDPELSTTATFDRVWNEVRSLGSLLGAGDQAEQAIAAAKATVQSSAPAAGTAAALYVSSGGAVLSPYGGPSMVTPVFAAAGLTNVYADSDQRVFDASVEDIISRDPGTIVLLYSSGDPQGTIDTFLNTPGVSGLRAVREDRVVALRFPYTDPPSVLSVRGPGELARLLDGLG</sequence>
<feature type="chain" id="PRO_5046642253" evidence="2">
    <location>
        <begin position="32"/>
        <end position="334"/>
    </location>
</feature>
<gene>
    <name evidence="4" type="ORF">SAMN06295973_0701</name>
</gene>
<proteinExistence type="inferred from homology"/>
<name>A0ABY1LHK1_9MICO</name>
<dbReference type="EMBL" id="FUZO01000001">
    <property type="protein sequence ID" value="SKC41235.1"/>
    <property type="molecule type" value="Genomic_DNA"/>
</dbReference>
<comment type="caution">
    <text evidence="4">The sequence shown here is derived from an EMBL/GenBank/DDBJ whole genome shotgun (WGS) entry which is preliminary data.</text>
</comment>
<accession>A0ABY1LHK1</accession>
<evidence type="ECO:0000313" key="4">
    <source>
        <dbReference type="EMBL" id="SKC41235.1"/>
    </source>
</evidence>
<dbReference type="PROSITE" id="PS51257">
    <property type="entry name" value="PROKAR_LIPOPROTEIN"/>
    <property type="match status" value="1"/>
</dbReference>
<keyword evidence="5" id="KW-1185">Reference proteome</keyword>
<dbReference type="Pfam" id="PF01497">
    <property type="entry name" value="Peripla_BP_2"/>
    <property type="match status" value="1"/>
</dbReference>
<dbReference type="PANTHER" id="PTHR30535">
    <property type="entry name" value="VITAMIN B12-BINDING PROTEIN"/>
    <property type="match status" value="1"/>
</dbReference>
<dbReference type="PANTHER" id="PTHR30535:SF7">
    <property type="entry name" value="IRON(III) DICITRATE-BINDING PROTEIN"/>
    <property type="match status" value="1"/>
</dbReference>
<reference evidence="4 5" key="1">
    <citation type="submission" date="2017-02" db="EMBL/GenBank/DDBJ databases">
        <authorList>
            <person name="Varghese N."/>
            <person name="Submissions S."/>
        </authorList>
    </citation>
    <scope>NUCLEOTIDE SEQUENCE [LARGE SCALE GENOMIC DNA]</scope>
    <source>
        <strain evidence="4 5">VKM Ac-1787</strain>
    </source>
</reference>
<evidence type="ECO:0000256" key="2">
    <source>
        <dbReference type="SAM" id="SignalP"/>
    </source>
</evidence>
<dbReference type="SUPFAM" id="SSF53807">
    <property type="entry name" value="Helical backbone' metal receptor"/>
    <property type="match status" value="1"/>
</dbReference>
<dbReference type="PROSITE" id="PS50983">
    <property type="entry name" value="FE_B12_PBP"/>
    <property type="match status" value="1"/>
</dbReference>
<dbReference type="Proteomes" id="UP000190827">
    <property type="component" value="Unassembled WGS sequence"/>
</dbReference>
<keyword evidence="2" id="KW-0732">Signal</keyword>
<feature type="signal peptide" evidence="2">
    <location>
        <begin position="1"/>
        <end position="31"/>
    </location>
</feature>
<feature type="domain" description="Fe/B12 periplasmic-binding" evidence="3">
    <location>
        <begin position="62"/>
        <end position="334"/>
    </location>
</feature>